<name>A0ACC0X005_9ROSI</name>
<proteinExistence type="predicted"/>
<dbReference type="Proteomes" id="UP001163603">
    <property type="component" value="Chromosome 15"/>
</dbReference>
<reference evidence="2" key="1">
    <citation type="journal article" date="2023" name="G3 (Bethesda)">
        <title>Genome assembly and association tests identify interacting loci associated with vigor, precocity, and sex in interspecific pistachio rootstocks.</title>
        <authorList>
            <person name="Palmer W."/>
            <person name="Jacygrad E."/>
            <person name="Sagayaradj S."/>
            <person name="Cavanaugh K."/>
            <person name="Han R."/>
            <person name="Bertier L."/>
            <person name="Beede B."/>
            <person name="Kafkas S."/>
            <person name="Golino D."/>
            <person name="Preece J."/>
            <person name="Michelmore R."/>
        </authorList>
    </citation>
    <scope>NUCLEOTIDE SEQUENCE [LARGE SCALE GENOMIC DNA]</scope>
</reference>
<evidence type="ECO:0000313" key="1">
    <source>
        <dbReference type="EMBL" id="KAJ0006806.1"/>
    </source>
</evidence>
<gene>
    <name evidence="1" type="ORF">Pint_30080</name>
</gene>
<sequence>MHSHGSVLTDGKWQDLQDQKYQSAGFSGSRYPYSSAYVASYNTERSEGTEGETAQRCKARLERHRRTAERAAKALAEKNMRDLLAQREQAERNRLAETLDADVKRPSTSVNCGPETYKVRPHFYPDPNTHLTTRIPNPCRPILHHPKIPDVLYAREVDPEEIGSERIQKIIDDMVKAMRSAPGVGLAAPQIGIPLRIIVLEDTREYQFINPRKKLKHKIGALSIFWYVNLSKGNCILIIQEFSLYSYALLVLLRQVILNPKLKKKSNKTALFFEGCLSVDGYRAVVERYLDVEVTGLDRNGKPIKVDATGWQARILQHECDHLEGTLYVDKMVPKTFRITENLDLPLAEGCPKLGAR</sequence>
<keyword evidence="2" id="KW-1185">Reference proteome</keyword>
<dbReference type="EMBL" id="CM047750">
    <property type="protein sequence ID" value="KAJ0006806.1"/>
    <property type="molecule type" value="Genomic_DNA"/>
</dbReference>
<accession>A0ACC0X005</accession>
<comment type="caution">
    <text evidence="1">The sequence shown here is derived from an EMBL/GenBank/DDBJ whole genome shotgun (WGS) entry which is preliminary data.</text>
</comment>
<protein>
    <submittedName>
        <fullName evidence="1">Uncharacterized protein</fullName>
    </submittedName>
</protein>
<organism evidence="1 2">
    <name type="scientific">Pistacia integerrima</name>
    <dbReference type="NCBI Taxonomy" id="434235"/>
    <lineage>
        <taxon>Eukaryota</taxon>
        <taxon>Viridiplantae</taxon>
        <taxon>Streptophyta</taxon>
        <taxon>Embryophyta</taxon>
        <taxon>Tracheophyta</taxon>
        <taxon>Spermatophyta</taxon>
        <taxon>Magnoliopsida</taxon>
        <taxon>eudicotyledons</taxon>
        <taxon>Gunneridae</taxon>
        <taxon>Pentapetalae</taxon>
        <taxon>rosids</taxon>
        <taxon>malvids</taxon>
        <taxon>Sapindales</taxon>
        <taxon>Anacardiaceae</taxon>
        <taxon>Pistacia</taxon>
    </lineage>
</organism>
<evidence type="ECO:0000313" key="2">
    <source>
        <dbReference type="Proteomes" id="UP001163603"/>
    </source>
</evidence>